<dbReference type="EMBL" id="LKCM01000111">
    <property type="protein sequence ID" value="KPQ44092.1"/>
    <property type="molecule type" value="Genomic_DNA"/>
</dbReference>
<dbReference type="Proteomes" id="UP000050360">
    <property type="component" value="Unassembled WGS sequence"/>
</dbReference>
<comment type="caution">
    <text evidence="1">The sequence shown here is derived from an EMBL/GenBank/DDBJ whole genome shotgun (WGS) entry which is preliminary data.</text>
</comment>
<reference evidence="1 2" key="1">
    <citation type="submission" date="2015-09" db="EMBL/GenBank/DDBJ databases">
        <title>A metagenomics-based metabolic model of nitrate-dependent anaerobic oxidation of methane by Methanoperedens-like archaea.</title>
        <authorList>
            <person name="Arshad A."/>
            <person name="Speth D.R."/>
            <person name="De Graaf R.M."/>
            <person name="Op Den Camp H.J."/>
            <person name="Jetten M.S."/>
            <person name="Welte C.U."/>
        </authorList>
    </citation>
    <scope>NUCLEOTIDE SEQUENCE [LARGE SCALE GENOMIC DNA]</scope>
</reference>
<protein>
    <submittedName>
        <fullName evidence="1">Uncharacterized protein</fullName>
    </submittedName>
</protein>
<evidence type="ECO:0000313" key="1">
    <source>
        <dbReference type="EMBL" id="KPQ44092.1"/>
    </source>
</evidence>
<sequence length="87" mass="9391">MSGCNPITYNNVPPDVFTCMKKKLEGAGIHVPPGNSGDMEGSGVKAHFEWDGIKNLKITIIDKPFIVSCGYVIGKITDFVHECHGNA</sequence>
<proteinExistence type="predicted"/>
<gene>
    <name evidence="1" type="ORF">MPEBLZ_01341</name>
</gene>
<organism evidence="1 2">
    <name type="scientific">Candidatus Methanoperedens nitratireducens</name>
    <dbReference type="NCBI Taxonomy" id="1392998"/>
    <lineage>
        <taxon>Archaea</taxon>
        <taxon>Methanobacteriati</taxon>
        <taxon>Methanobacteriota</taxon>
        <taxon>Stenosarchaea group</taxon>
        <taxon>Methanomicrobia</taxon>
        <taxon>Methanosarcinales</taxon>
        <taxon>ANME-2 cluster</taxon>
        <taxon>Candidatus Methanoperedentaceae</taxon>
        <taxon>Candidatus Methanoperedens</taxon>
    </lineage>
</organism>
<name>A0A0P8A7J9_9EURY</name>
<accession>A0A0P8A7J9</accession>
<dbReference type="AlphaFoldDB" id="A0A0P8A7J9"/>
<evidence type="ECO:0000313" key="2">
    <source>
        <dbReference type="Proteomes" id="UP000050360"/>
    </source>
</evidence>